<proteinExistence type="predicted"/>
<sequence length="54" mass="6040">MDPDDTYFIIHCLDHADALPRRLASHDAHRSATLATLGLNLNVHLHISQNCHPT</sequence>
<evidence type="ECO:0000313" key="1">
    <source>
        <dbReference type="EMBL" id="CAJ92387.1"/>
    </source>
</evidence>
<protein>
    <submittedName>
        <fullName evidence="1">Uncharacterized protein</fullName>
    </submittedName>
</protein>
<dbReference type="RefSeq" id="WP_011614954.1">
    <property type="nucleotide sequence ID" value="NC_008313.1"/>
</dbReference>
<dbReference type="OrthoDB" id="2293521at2"/>
<organism evidence="1 2">
    <name type="scientific">Cupriavidus necator (strain ATCC 17699 / DSM 428 / KCTC 22496 / NCIMB 10442 / H16 / Stanier 337)</name>
    <name type="common">Ralstonia eutropha</name>
    <dbReference type="NCBI Taxonomy" id="381666"/>
    <lineage>
        <taxon>Bacteria</taxon>
        <taxon>Pseudomonadati</taxon>
        <taxon>Pseudomonadota</taxon>
        <taxon>Betaproteobacteria</taxon>
        <taxon>Burkholderiales</taxon>
        <taxon>Burkholderiaceae</taxon>
        <taxon>Cupriavidus</taxon>
    </lineage>
</organism>
<dbReference type="STRING" id="381666.H16_A1247"/>
<dbReference type="KEGG" id="reh:H16_A1247"/>
<keyword evidence="2" id="KW-1185">Reference proteome</keyword>
<reference evidence="1 2" key="1">
    <citation type="journal article" date="2006" name="Nat. Biotechnol.">
        <title>Genome sequence of the bioplastic-producing 'Knallgas' bacterium Ralstonia eutropha H16.</title>
        <authorList>
            <person name="Pohlmann A."/>
            <person name="Fricke W.F."/>
            <person name="Reinecke F."/>
            <person name="Kusian B."/>
            <person name="Liesegang H."/>
            <person name="Cramm R."/>
            <person name="Eitinger T."/>
            <person name="Ewering C."/>
            <person name="Potter M."/>
            <person name="Schwartz E."/>
            <person name="Strittmatter A."/>
            <person name="Voss I."/>
            <person name="Gottschalk G."/>
            <person name="Steinbuechel A."/>
            <person name="Friedrich B."/>
            <person name="Bowien B."/>
        </authorList>
    </citation>
    <scope>NUCLEOTIDE SEQUENCE [LARGE SCALE GENOMIC DNA]</scope>
    <source>
        <strain evidence="2">ATCC 17699 / DSM 428 / KCTC 22496 / NCIMB 10442 / H16 / Stanier 337</strain>
    </source>
</reference>
<dbReference type="AlphaFoldDB" id="Q0KC84"/>
<dbReference type="Proteomes" id="UP000008210">
    <property type="component" value="Chromosome 1"/>
</dbReference>
<gene>
    <name evidence="1" type="ordered locus">H16_A1247</name>
</gene>
<accession>Q0KC84</accession>
<dbReference type="HOGENOM" id="CLU_3047230_0_0_4"/>
<name>Q0KC84_CUPNH</name>
<evidence type="ECO:0000313" key="2">
    <source>
        <dbReference type="Proteomes" id="UP000008210"/>
    </source>
</evidence>
<dbReference type="EMBL" id="AM260479">
    <property type="protein sequence ID" value="CAJ92387.1"/>
    <property type="molecule type" value="Genomic_DNA"/>
</dbReference>